<reference evidence="1" key="1">
    <citation type="submission" date="2024-02" db="EMBL/GenBank/DDBJ databases">
        <authorList>
            <consortium name="ELIXIR-Norway"/>
            <consortium name="Elixir Norway"/>
        </authorList>
    </citation>
    <scope>NUCLEOTIDE SEQUENCE</scope>
</reference>
<accession>A0ABP0XLZ0</accession>
<organism evidence="1 2">
    <name type="scientific">Sphagnum jensenii</name>
    <dbReference type="NCBI Taxonomy" id="128206"/>
    <lineage>
        <taxon>Eukaryota</taxon>
        <taxon>Viridiplantae</taxon>
        <taxon>Streptophyta</taxon>
        <taxon>Embryophyta</taxon>
        <taxon>Bryophyta</taxon>
        <taxon>Sphagnophytina</taxon>
        <taxon>Sphagnopsida</taxon>
        <taxon>Sphagnales</taxon>
        <taxon>Sphagnaceae</taxon>
        <taxon>Sphagnum</taxon>
    </lineage>
</organism>
<dbReference type="Proteomes" id="UP001497444">
    <property type="component" value="Chromosome 9"/>
</dbReference>
<dbReference type="EMBL" id="OZ020104">
    <property type="protein sequence ID" value="CAK9279376.1"/>
    <property type="molecule type" value="Genomic_DNA"/>
</dbReference>
<proteinExistence type="predicted"/>
<sequence>MMMMMMMMSCGSRKLVIQTLDKIREGRMQEQLGIDLSSDKWILQQQQLPRNYYGLQLSILVSRCDENDDDDDRFLRPTRILGQSMIARRRFASALQEILNATRTVGPQ</sequence>
<evidence type="ECO:0000313" key="1">
    <source>
        <dbReference type="EMBL" id="CAK9279376.1"/>
    </source>
</evidence>
<name>A0ABP0XLZ0_9BRYO</name>
<evidence type="ECO:0000313" key="2">
    <source>
        <dbReference type="Proteomes" id="UP001497444"/>
    </source>
</evidence>
<keyword evidence="2" id="KW-1185">Reference proteome</keyword>
<protein>
    <submittedName>
        <fullName evidence="1">Uncharacterized protein</fullName>
    </submittedName>
</protein>
<gene>
    <name evidence="1" type="ORF">CSSPJE1EN1_LOCUS24854</name>
</gene>